<comment type="caution">
    <text evidence="10">The sequence shown here is derived from an EMBL/GenBank/DDBJ whole genome shotgun (WGS) entry which is preliminary data.</text>
</comment>
<gene>
    <name evidence="10" type="ORF">DVH24_037996</name>
</gene>
<evidence type="ECO:0000256" key="4">
    <source>
        <dbReference type="ARBA" id="ARBA00058490"/>
    </source>
</evidence>
<dbReference type="InterPro" id="IPR001478">
    <property type="entry name" value="PDZ"/>
</dbReference>
<dbReference type="InterPro" id="IPR036034">
    <property type="entry name" value="PDZ_sf"/>
</dbReference>
<dbReference type="FunFam" id="1.25.10.10:FF:000237">
    <property type="entry name" value="Pumilio homolog 9"/>
    <property type="match status" value="1"/>
</dbReference>
<dbReference type="InterPro" id="IPR019734">
    <property type="entry name" value="TPR_rpt"/>
</dbReference>
<feature type="domain" description="PUM-HD" evidence="9">
    <location>
        <begin position="438"/>
        <end position="781"/>
    </location>
</feature>
<keyword evidence="11" id="KW-1185">Reference proteome</keyword>
<dbReference type="EMBL" id="RDQH01000329">
    <property type="protein sequence ID" value="RXI03722.1"/>
    <property type="molecule type" value="Genomic_DNA"/>
</dbReference>
<dbReference type="Gene3D" id="2.30.42.10">
    <property type="match status" value="1"/>
</dbReference>
<feature type="repeat" description="Pumilio" evidence="5">
    <location>
        <begin position="533"/>
        <end position="572"/>
    </location>
</feature>
<dbReference type="CDD" id="cd07920">
    <property type="entry name" value="Pumilio"/>
    <property type="match status" value="1"/>
</dbReference>
<keyword evidence="3" id="KW-0694">RNA-binding</keyword>
<dbReference type="Gene3D" id="1.25.40.10">
    <property type="entry name" value="Tetratricopeptide repeat domain"/>
    <property type="match status" value="1"/>
</dbReference>
<reference evidence="10 11" key="1">
    <citation type="submission" date="2018-10" db="EMBL/GenBank/DDBJ databases">
        <title>A high-quality apple genome assembly.</title>
        <authorList>
            <person name="Hu J."/>
        </authorList>
    </citation>
    <scope>NUCLEOTIDE SEQUENCE [LARGE SCALE GENOMIC DNA]</scope>
    <source>
        <strain evidence="11">cv. HFTH1</strain>
        <tissue evidence="10">Young leaf</tissue>
    </source>
</reference>
<dbReference type="PROSITE" id="PS50302">
    <property type="entry name" value="PUM"/>
    <property type="match status" value="7"/>
</dbReference>
<keyword evidence="2" id="KW-0810">Translation regulation</keyword>
<dbReference type="SUPFAM" id="SSF48452">
    <property type="entry name" value="TPR-like"/>
    <property type="match status" value="1"/>
</dbReference>
<evidence type="ECO:0000259" key="9">
    <source>
        <dbReference type="PROSITE" id="PS50303"/>
    </source>
</evidence>
<dbReference type="SUPFAM" id="SSF50156">
    <property type="entry name" value="PDZ domain-like"/>
    <property type="match status" value="1"/>
</dbReference>
<dbReference type="Pfam" id="PF00806">
    <property type="entry name" value="PUF"/>
    <property type="match status" value="8"/>
</dbReference>
<evidence type="ECO:0000256" key="7">
    <source>
        <dbReference type="SAM" id="MobiDB-lite"/>
    </source>
</evidence>
<dbReference type="InterPro" id="IPR016024">
    <property type="entry name" value="ARM-type_fold"/>
</dbReference>
<dbReference type="InterPro" id="IPR001313">
    <property type="entry name" value="Pumilio_RNA-bd_rpt"/>
</dbReference>
<evidence type="ECO:0008006" key="12">
    <source>
        <dbReference type="Google" id="ProtNLM"/>
    </source>
</evidence>
<feature type="repeat" description="Pumilio" evidence="5">
    <location>
        <begin position="645"/>
        <end position="680"/>
    </location>
</feature>
<feature type="region of interest" description="Disordered" evidence="7">
    <location>
        <begin position="17"/>
        <end position="40"/>
    </location>
</feature>
<dbReference type="InterPro" id="IPR033133">
    <property type="entry name" value="PUM-HD"/>
</dbReference>
<dbReference type="InterPro" id="IPR033712">
    <property type="entry name" value="Pumilio_RNA-bd"/>
</dbReference>
<keyword evidence="1" id="KW-0677">Repeat</keyword>
<evidence type="ECO:0000256" key="3">
    <source>
        <dbReference type="ARBA" id="ARBA00022884"/>
    </source>
</evidence>
<accession>A0A498KDX1</accession>
<feature type="repeat" description="Pumilio" evidence="5">
    <location>
        <begin position="461"/>
        <end position="496"/>
    </location>
</feature>
<evidence type="ECO:0000256" key="2">
    <source>
        <dbReference type="ARBA" id="ARBA00022845"/>
    </source>
</evidence>
<sequence length="1140" mass="128013">MEEGRTELEFDEFEKLLGEIPNATSGNTHSDESGTKNASLSPICVNSCKGPLSEKLHNNGRIDGGRNSANKIQKSPVKRVQQDVTNLPDDQSLTSALAGLRFDGAVNMEAESHVEHSKSLQNYSFSMNGQIANSLKTQVSNMDTQVMVVPSFQAPNNIPCGFYEFDAINAGQESSNMLKFNFEELKKPQAAYSQPIENLSPGVPLAPAVQGFHFLSNVPAPGLQFPLTSDHQQQFFLDAQSRIPYLHSQQLNQNQISWRNMEEEQYYRMQQRYVYLQQLHDQRLEAQHLVQGNGNIASRLTCPTPRHPHFEVPISNRLEQSNQERIWNNYVVPRGPHQSNPALSYTDFNGIQVLDKVGKQSFPEKILTRSHGMNTLKAVKFGVIGTDEPLTHVSQNGKALPNGHFRHALSTQNTGCFQLDSLNTWGMFPSLMHLKNTDMKVLPQKYTDLKTVPQKYNSMDEITGRIYLMAKDQHGCRFLQRKFSEGAQKDVENIFSEIIDHIVELMTDPFGNYLIQKLLEVCDEDQQMQILHSITKKPGELVRISCDMHGTRAVQKVIETLKIAEQFSMVVSSLKPGIVTLIKNTNGNHVAQRCLQYLTPEYREFLFAAATTNCVELATDRHGCCVLQKCLNHSDAEQRNRLICEITSNALILSQDPFGNYVVQFVFELQLPWATVHILDQLEGNYGDLSVQKYSSNVVEKSLKYADEERRTRIIQELIENPRLDQVMQDPYGNYVVQAALSQSKGILHSKLVDAIKPHVSVLRTNQTNGISTPNFPSNSNIFLFFSSFTVISAKTRPNIMSLAPTSHLSLCSALPMPRTSLTKQQNNHPLVFFPTKNFSVLSTSSSFLGARSVRLSIFLVKTSETESKPAESGSEGGGEGEGEGKREAYEEYEVEVVQPYGLKFSKGRDGGTYIDAIAPGGSADKTGKFTVGDKVIATSAVFGDEIWPAAEYGRTMYTIRQRIGPLLMRMQKRYGNLDTSGELTEKEIIRAERNSGVISGRLRDIQMQNYMRKKEQKAQRESDLRQGLQLYKGGKYEEALEKFESVLGSKPELDEASIASYNVASCYSKLNQIQAGISALEDALKAGFEDFKRIRTDPDLENVRKSEEFDPLLKRFDESFINENAINAIKSIFGIFNKK</sequence>
<feature type="region of interest" description="Disordered" evidence="7">
    <location>
        <begin position="57"/>
        <end position="76"/>
    </location>
</feature>
<evidence type="ECO:0000256" key="6">
    <source>
        <dbReference type="PROSITE-ProRule" id="PRU00339"/>
    </source>
</evidence>
<feature type="repeat" description="Pumilio" evidence="5">
    <location>
        <begin position="717"/>
        <end position="754"/>
    </location>
</feature>
<feature type="domain" description="PDZ" evidence="8">
    <location>
        <begin position="901"/>
        <end position="940"/>
    </location>
</feature>
<evidence type="ECO:0000313" key="11">
    <source>
        <dbReference type="Proteomes" id="UP000290289"/>
    </source>
</evidence>
<dbReference type="GO" id="GO:0005737">
    <property type="term" value="C:cytoplasm"/>
    <property type="evidence" value="ECO:0007669"/>
    <property type="project" value="TreeGrafter"/>
</dbReference>
<dbReference type="InterPro" id="IPR011990">
    <property type="entry name" value="TPR-like_helical_dom_sf"/>
</dbReference>
<feature type="repeat" description="Pumilio" evidence="5">
    <location>
        <begin position="681"/>
        <end position="716"/>
    </location>
</feature>
<dbReference type="PROSITE" id="PS50005">
    <property type="entry name" value="TPR"/>
    <property type="match status" value="1"/>
</dbReference>
<organism evidence="10 11">
    <name type="scientific">Malus domestica</name>
    <name type="common">Apple</name>
    <name type="synonym">Pyrus malus</name>
    <dbReference type="NCBI Taxonomy" id="3750"/>
    <lineage>
        <taxon>Eukaryota</taxon>
        <taxon>Viridiplantae</taxon>
        <taxon>Streptophyta</taxon>
        <taxon>Embryophyta</taxon>
        <taxon>Tracheophyta</taxon>
        <taxon>Spermatophyta</taxon>
        <taxon>Magnoliopsida</taxon>
        <taxon>eudicotyledons</taxon>
        <taxon>Gunneridae</taxon>
        <taxon>Pentapetalae</taxon>
        <taxon>rosids</taxon>
        <taxon>fabids</taxon>
        <taxon>Rosales</taxon>
        <taxon>Rosaceae</taxon>
        <taxon>Amygdaloideae</taxon>
        <taxon>Maleae</taxon>
        <taxon>Malus</taxon>
    </lineage>
</organism>
<feature type="repeat" description="Pumilio" evidence="5">
    <location>
        <begin position="604"/>
        <end position="644"/>
    </location>
</feature>
<proteinExistence type="predicted"/>
<dbReference type="AlphaFoldDB" id="A0A498KDX1"/>
<dbReference type="SUPFAM" id="SSF48371">
    <property type="entry name" value="ARM repeat"/>
    <property type="match status" value="1"/>
</dbReference>
<dbReference type="PANTHER" id="PTHR12537">
    <property type="entry name" value="RNA BINDING PROTEIN PUMILIO-RELATED"/>
    <property type="match status" value="1"/>
</dbReference>
<evidence type="ECO:0000256" key="1">
    <source>
        <dbReference type="ARBA" id="ARBA00022737"/>
    </source>
</evidence>
<evidence type="ECO:0000256" key="5">
    <source>
        <dbReference type="PROSITE-ProRule" id="PRU00317"/>
    </source>
</evidence>
<dbReference type="PROSITE" id="PS50106">
    <property type="entry name" value="PDZ"/>
    <property type="match status" value="1"/>
</dbReference>
<dbReference type="PANTHER" id="PTHR12537:SF147">
    <property type="entry name" value="PUMILIO HOMOLOG 12"/>
    <property type="match status" value="1"/>
</dbReference>
<comment type="function">
    <text evidence="4">Sequence-specific RNA-binding protein that regulates translation and mRNA stability by binding the 3'-UTR of target mRNAs.</text>
</comment>
<dbReference type="GO" id="GO:0003729">
    <property type="term" value="F:mRNA binding"/>
    <property type="evidence" value="ECO:0007669"/>
    <property type="project" value="TreeGrafter"/>
</dbReference>
<name>A0A498KDX1_MALDO</name>
<evidence type="ECO:0000259" key="8">
    <source>
        <dbReference type="PROSITE" id="PS50106"/>
    </source>
</evidence>
<feature type="repeat" description="Pumilio" evidence="5">
    <location>
        <begin position="497"/>
        <end position="532"/>
    </location>
</feature>
<protein>
    <recommendedName>
        <fullName evidence="12">PUM-HD domain-containing protein</fullName>
    </recommendedName>
</protein>
<keyword evidence="6" id="KW-0802">TPR repeat</keyword>
<dbReference type="Gene3D" id="1.25.10.10">
    <property type="entry name" value="Leucine-rich Repeat Variant"/>
    <property type="match status" value="1"/>
</dbReference>
<dbReference type="STRING" id="3750.A0A498KDX1"/>
<dbReference type="GO" id="GO:0006417">
    <property type="term" value="P:regulation of translation"/>
    <property type="evidence" value="ECO:0007669"/>
    <property type="project" value="UniProtKB-KW"/>
</dbReference>
<dbReference type="SMART" id="SM00025">
    <property type="entry name" value="Pumilio"/>
    <property type="match status" value="8"/>
</dbReference>
<dbReference type="NCBIfam" id="NF047558">
    <property type="entry name" value="TPR_END_plus"/>
    <property type="match status" value="1"/>
</dbReference>
<dbReference type="PROSITE" id="PS50303">
    <property type="entry name" value="PUM_HD"/>
    <property type="match status" value="1"/>
</dbReference>
<feature type="region of interest" description="Disordered" evidence="7">
    <location>
        <begin position="867"/>
        <end position="887"/>
    </location>
</feature>
<evidence type="ECO:0000313" key="10">
    <source>
        <dbReference type="EMBL" id="RXI03722.1"/>
    </source>
</evidence>
<dbReference type="InterPro" id="IPR011989">
    <property type="entry name" value="ARM-like"/>
</dbReference>
<feature type="repeat" description="TPR" evidence="6">
    <location>
        <begin position="1021"/>
        <end position="1054"/>
    </location>
</feature>
<dbReference type="Proteomes" id="UP000290289">
    <property type="component" value="Chromosome 3"/>
</dbReference>